<comment type="catalytic activity">
    <reaction evidence="1">
        <text>a phosphate monoester + H2O = an alcohol + phosphate</text>
        <dbReference type="Rhea" id="RHEA:15017"/>
        <dbReference type="ChEBI" id="CHEBI:15377"/>
        <dbReference type="ChEBI" id="CHEBI:30879"/>
        <dbReference type="ChEBI" id="CHEBI:43474"/>
        <dbReference type="ChEBI" id="CHEBI:67140"/>
        <dbReference type="EC" id="3.1.3.2"/>
    </reaction>
</comment>
<dbReference type="Proteomes" id="UP000422736">
    <property type="component" value="Chromosome 5"/>
</dbReference>
<dbReference type="EMBL" id="CP015058">
    <property type="protein sequence ID" value="QGN16385.1"/>
    <property type="molecule type" value="Genomic_DNA"/>
</dbReference>
<evidence type="ECO:0000256" key="6">
    <source>
        <dbReference type="SAM" id="SignalP"/>
    </source>
</evidence>
<organism evidence="7 8">
    <name type="scientific">Kluyveromyces marxianus</name>
    <name type="common">Yeast</name>
    <name type="synonym">Candida kefyr</name>
    <dbReference type="NCBI Taxonomy" id="4911"/>
    <lineage>
        <taxon>Eukaryota</taxon>
        <taxon>Fungi</taxon>
        <taxon>Dikarya</taxon>
        <taxon>Ascomycota</taxon>
        <taxon>Saccharomycotina</taxon>
        <taxon>Saccharomycetes</taxon>
        <taxon>Saccharomycetales</taxon>
        <taxon>Saccharomycetaceae</taxon>
        <taxon>Kluyveromyces</taxon>
    </lineage>
</organism>
<reference evidence="7 8" key="1">
    <citation type="submission" date="2016-03" db="EMBL/GenBank/DDBJ databases">
        <title>How can Kluyveromyces marxianus grow so fast - potential evolutionary course in Saccharomyces Complex revealed by comparative genomics.</title>
        <authorList>
            <person name="Mo W."/>
            <person name="Lu W."/>
            <person name="Yang X."/>
            <person name="Qi J."/>
            <person name="Lv H."/>
        </authorList>
    </citation>
    <scope>NUCLEOTIDE SEQUENCE [LARGE SCALE GENOMIC DNA]</scope>
    <source>
        <strain evidence="7 8">FIM1</strain>
    </source>
</reference>
<keyword evidence="5" id="KW-0325">Glycoprotein</keyword>
<evidence type="ECO:0000256" key="4">
    <source>
        <dbReference type="ARBA" id="ARBA00022801"/>
    </source>
</evidence>
<dbReference type="InterPro" id="IPR016274">
    <property type="entry name" value="Histidine_acid_Pase_euk"/>
</dbReference>
<dbReference type="PANTHER" id="PTHR20963">
    <property type="entry name" value="MULTIPLE INOSITOL POLYPHOSPHATE PHOSPHATASE-RELATED"/>
    <property type="match status" value="1"/>
</dbReference>
<keyword evidence="6" id="KW-0732">Signal</keyword>
<dbReference type="EC" id="3.1.3.2" evidence="3"/>
<evidence type="ECO:0000313" key="7">
    <source>
        <dbReference type="EMBL" id="QGN16385.1"/>
    </source>
</evidence>
<evidence type="ECO:0000256" key="5">
    <source>
        <dbReference type="ARBA" id="ARBA00023180"/>
    </source>
</evidence>
<sequence length="504" mass="57331">MKNLLFLALFAVSEGSPLYNSGFSNLNSDKIGKQEDIFPYLAGAAPYYKYPKDYGIELGIPENCQLKQVQLIARHGERYPSKGKAKTLATTWAKLQNYTGQFNGSLSFLNDDGYVWFMEDTSQVELETTYYTGQFNGSLSFLNDDGYVWFMEDTSQVELETTLANTPNPLNPYTGEEDAKKHARRFASLYGDLFNTSSNIEMFTSSSRRVHDTAVFFAEELDNYVNSTHLNIISENTTSGVNTLVPGTSCITWDSNENATYVSTYSEKYLDGIAERLNNENKKINLNLTKTDANNLFAWCAYEINVKGFSDICDVFTKEELIRYTYEDDLVEYYQIGPGNSLSKTIGSVFFNASVELLKQSEELDQKVWLSFTHDGDMVYYLDTIGLFDDGKSMNASSVEFLQHNFRRSWMTPMGARLYTEKFQCSNETYVRYTLNDAVIPIESCSSGPGFSCPEKEFYSYAEERLQGLNYVESCNITSISNQTSLTFYWDYTKVNYTAPLLLQ</sequence>
<evidence type="ECO:0000256" key="2">
    <source>
        <dbReference type="ARBA" id="ARBA00005375"/>
    </source>
</evidence>
<dbReference type="PROSITE" id="PS00616">
    <property type="entry name" value="HIS_ACID_PHOSPHAT_1"/>
    <property type="match status" value="1"/>
</dbReference>
<feature type="signal peptide" evidence="6">
    <location>
        <begin position="1"/>
        <end position="15"/>
    </location>
</feature>
<keyword evidence="8" id="KW-1185">Reference proteome</keyword>
<dbReference type="Gene3D" id="3.40.50.1240">
    <property type="entry name" value="Phosphoglycerate mutase-like"/>
    <property type="match status" value="1"/>
</dbReference>
<feature type="chain" id="PRO_5047545432" description="acid phosphatase" evidence="6">
    <location>
        <begin position="16"/>
        <end position="504"/>
    </location>
</feature>
<comment type="similarity">
    <text evidence="2">Belongs to the histidine acid phosphatase family.</text>
</comment>
<dbReference type="InterPro" id="IPR033379">
    <property type="entry name" value="Acid_Pase_AS"/>
</dbReference>
<gene>
    <name evidence="7" type="primary">PHO3</name>
    <name evidence="7" type="ORF">FIM1_3098</name>
</gene>
<dbReference type="InterPro" id="IPR029033">
    <property type="entry name" value="His_PPase_superfam"/>
</dbReference>
<keyword evidence="4" id="KW-0378">Hydrolase</keyword>
<dbReference type="PANTHER" id="PTHR20963:SF18">
    <property type="entry name" value="ACID PHOSPHATASE PHO11-RELATED"/>
    <property type="match status" value="1"/>
</dbReference>
<name>A0ABX6EVK3_KLUMA</name>
<evidence type="ECO:0000313" key="8">
    <source>
        <dbReference type="Proteomes" id="UP000422736"/>
    </source>
</evidence>
<dbReference type="SUPFAM" id="SSF53254">
    <property type="entry name" value="Phosphoglycerate mutase-like"/>
    <property type="match status" value="1"/>
</dbReference>
<dbReference type="Pfam" id="PF00328">
    <property type="entry name" value="His_Phos_2"/>
    <property type="match status" value="1"/>
</dbReference>
<dbReference type="CDD" id="cd07061">
    <property type="entry name" value="HP_HAP_like"/>
    <property type="match status" value="1"/>
</dbReference>
<protein>
    <recommendedName>
        <fullName evidence="3">acid phosphatase</fullName>
        <ecNumber evidence="3">3.1.3.2</ecNumber>
    </recommendedName>
</protein>
<dbReference type="InterPro" id="IPR000560">
    <property type="entry name" value="His_Pase_clade-2"/>
</dbReference>
<dbReference type="PIRSF" id="PIRSF000894">
    <property type="entry name" value="Acid_phosphatase"/>
    <property type="match status" value="1"/>
</dbReference>
<accession>A0ABX6EVK3</accession>
<evidence type="ECO:0000256" key="1">
    <source>
        <dbReference type="ARBA" id="ARBA00000032"/>
    </source>
</evidence>
<proteinExistence type="inferred from homology"/>
<evidence type="ECO:0000256" key="3">
    <source>
        <dbReference type="ARBA" id="ARBA00012646"/>
    </source>
</evidence>